<dbReference type="RefSeq" id="WP_149475262.1">
    <property type="nucleotide sequence ID" value="NZ_JAGGMB010000001.1"/>
</dbReference>
<dbReference type="InterPro" id="IPR036291">
    <property type="entry name" value="NAD(P)-bd_dom_sf"/>
</dbReference>
<dbReference type="OrthoDB" id="7922774at2"/>
<keyword evidence="2" id="KW-1185">Reference proteome</keyword>
<reference evidence="1" key="1">
    <citation type="submission" date="2021-03" db="EMBL/GenBank/DDBJ databases">
        <title>Genomic Encyclopedia of Type Strains, Phase IV (KMG-IV): sequencing the most valuable type-strain genomes for metagenomic binning, comparative biology and taxonomic classification.</title>
        <authorList>
            <person name="Goeker M."/>
        </authorList>
    </citation>
    <scope>NUCLEOTIDE SEQUENCE</scope>
    <source>
        <strain evidence="1">DSM 107338</strain>
    </source>
</reference>
<dbReference type="NCBIfam" id="NF006168">
    <property type="entry name" value="PRK08309.1"/>
    <property type="match status" value="1"/>
</dbReference>
<dbReference type="Proteomes" id="UP001138793">
    <property type="component" value="Unassembled WGS sequence"/>
</dbReference>
<proteinExistence type="predicted"/>
<gene>
    <name evidence="1" type="ORF">J2Z64_000550</name>
</gene>
<dbReference type="AlphaFoldDB" id="A0A9X0YPH7"/>
<dbReference type="Gene3D" id="3.40.50.720">
    <property type="entry name" value="NAD(P)-binding Rossmann-like Domain"/>
    <property type="match status" value="1"/>
</dbReference>
<comment type="caution">
    <text evidence="1">The sequence shown here is derived from an EMBL/GenBank/DDBJ whole genome shotgun (WGS) entry which is preliminary data.</text>
</comment>
<accession>A0A9X0YPH7</accession>
<evidence type="ECO:0000313" key="2">
    <source>
        <dbReference type="Proteomes" id="UP001138793"/>
    </source>
</evidence>
<dbReference type="EMBL" id="JAGGMB010000001">
    <property type="protein sequence ID" value="MBP2076339.1"/>
    <property type="molecule type" value="Genomic_DNA"/>
</dbReference>
<evidence type="ECO:0000313" key="1">
    <source>
        <dbReference type="EMBL" id="MBP2076339.1"/>
    </source>
</evidence>
<sequence length="182" mass="20397">MKHALVVGGTGMLADVSLWLLDHGYQVSIVARNSGRMQHIVERASFKNKLTPILVDYRSNAELQHQIHTTIEQNGDVNLVVAWIHSNAPAALGIIAKEVSTHSADWELFHVLGSSSELDKIKREITVPKGCSYYQIRLGFVLGNNYSRWLTNKEISTGVIEAIKQKDSIRTIGQIDPWEKRP</sequence>
<dbReference type="SUPFAM" id="SSF51735">
    <property type="entry name" value="NAD(P)-binding Rossmann-fold domains"/>
    <property type="match status" value="1"/>
</dbReference>
<organism evidence="1 2">
    <name type="scientific">Oceanobacillus polygoni</name>
    <dbReference type="NCBI Taxonomy" id="1235259"/>
    <lineage>
        <taxon>Bacteria</taxon>
        <taxon>Bacillati</taxon>
        <taxon>Bacillota</taxon>
        <taxon>Bacilli</taxon>
        <taxon>Bacillales</taxon>
        <taxon>Bacillaceae</taxon>
        <taxon>Oceanobacillus</taxon>
    </lineage>
</organism>
<evidence type="ECO:0008006" key="3">
    <source>
        <dbReference type="Google" id="ProtNLM"/>
    </source>
</evidence>
<protein>
    <recommendedName>
        <fullName evidence="3">Short-chain dehydrogenase</fullName>
    </recommendedName>
</protein>
<name>A0A9X0YPH7_9BACI</name>